<accession>C8W5W9</accession>
<organism evidence="2 3">
    <name type="scientific">Desulfofarcimen acetoxidans (strain ATCC 49208 / DSM 771 / KCTC 5769 / VKM B-1644 / 5575)</name>
    <name type="common">Desulfotomaculum acetoxidans</name>
    <dbReference type="NCBI Taxonomy" id="485916"/>
    <lineage>
        <taxon>Bacteria</taxon>
        <taxon>Bacillati</taxon>
        <taxon>Bacillota</taxon>
        <taxon>Clostridia</taxon>
        <taxon>Eubacteriales</taxon>
        <taxon>Peptococcaceae</taxon>
        <taxon>Desulfofarcimen</taxon>
    </lineage>
</organism>
<dbReference type="InterPro" id="IPR045926">
    <property type="entry name" value="DUF6345"/>
</dbReference>
<protein>
    <recommendedName>
        <fullName evidence="4">Peptidase C80 domain-containing protein</fullName>
    </recommendedName>
</protein>
<reference evidence="2 3" key="1">
    <citation type="journal article" date="2009" name="Stand. Genomic Sci.">
        <title>Complete genome sequence of Desulfotomaculum acetoxidans type strain (5575).</title>
        <authorList>
            <person name="Spring S."/>
            <person name="Lapidus A."/>
            <person name="Schroder M."/>
            <person name="Gleim D."/>
            <person name="Sims D."/>
            <person name="Meincke L."/>
            <person name="Glavina Del Rio T."/>
            <person name="Tice H."/>
            <person name="Copeland A."/>
            <person name="Cheng J.F."/>
            <person name="Lucas S."/>
            <person name="Chen F."/>
            <person name="Nolan M."/>
            <person name="Bruce D."/>
            <person name="Goodwin L."/>
            <person name="Pitluck S."/>
            <person name="Ivanova N."/>
            <person name="Mavromatis K."/>
            <person name="Mikhailova N."/>
            <person name="Pati A."/>
            <person name="Chen A."/>
            <person name="Palaniappan K."/>
            <person name="Land M."/>
            <person name="Hauser L."/>
            <person name="Chang Y.J."/>
            <person name="Jeffries C.D."/>
            <person name="Chain P."/>
            <person name="Saunders E."/>
            <person name="Brettin T."/>
            <person name="Detter J.C."/>
            <person name="Goker M."/>
            <person name="Bristow J."/>
            <person name="Eisen J.A."/>
            <person name="Markowitz V."/>
            <person name="Hugenholtz P."/>
            <person name="Kyrpides N.C."/>
            <person name="Klenk H.P."/>
            <person name="Han C."/>
        </authorList>
    </citation>
    <scope>NUCLEOTIDE SEQUENCE [LARGE SCALE GENOMIC DNA]</scope>
    <source>
        <strain evidence="3">ATCC 49208 / DSM 771 / VKM B-1644</strain>
    </source>
</reference>
<evidence type="ECO:0000256" key="1">
    <source>
        <dbReference type="SAM" id="SignalP"/>
    </source>
</evidence>
<feature type="chain" id="PRO_5002992475" description="Peptidase C80 domain-containing protein" evidence="1">
    <location>
        <begin position="25"/>
        <end position="553"/>
    </location>
</feature>
<dbReference type="AlphaFoldDB" id="C8W5W9"/>
<gene>
    <name evidence="2" type="ordered locus">Dtox_0501</name>
</gene>
<dbReference type="HOGENOM" id="CLU_492380_0_0_9"/>
<dbReference type="Proteomes" id="UP000002217">
    <property type="component" value="Chromosome"/>
</dbReference>
<keyword evidence="3" id="KW-1185">Reference proteome</keyword>
<dbReference type="KEGG" id="dae:Dtox_0501"/>
<dbReference type="RefSeq" id="WP_015756143.1">
    <property type="nucleotide sequence ID" value="NC_013216.1"/>
</dbReference>
<feature type="signal peptide" evidence="1">
    <location>
        <begin position="1"/>
        <end position="24"/>
    </location>
</feature>
<dbReference type="InterPro" id="IPR042274">
    <property type="entry name" value="YycH/YycI_2"/>
</dbReference>
<proteinExistence type="predicted"/>
<dbReference type="EMBL" id="CP001720">
    <property type="protein sequence ID" value="ACV61424.1"/>
    <property type="molecule type" value="Genomic_DNA"/>
</dbReference>
<evidence type="ECO:0000313" key="3">
    <source>
        <dbReference type="Proteomes" id="UP000002217"/>
    </source>
</evidence>
<dbReference type="eggNOG" id="COG4853">
    <property type="taxonomic scope" value="Bacteria"/>
</dbReference>
<name>C8W5W9_DESAS</name>
<dbReference type="OrthoDB" id="2988718at2"/>
<evidence type="ECO:0000313" key="2">
    <source>
        <dbReference type="EMBL" id="ACV61424.1"/>
    </source>
</evidence>
<evidence type="ECO:0008006" key="4">
    <source>
        <dbReference type="Google" id="ProtNLM"/>
    </source>
</evidence>
<sequence length="553" mass="61417">MKKILTLFLVIVFGVYSSTGVALAATDDDGKKEFSVLSVGDYDSYANLTFEDANYFDDYLQDTLGWTKIQYEVDPNPNGTGDNYNPTDKTAIGVSLGDFTDQGSGTVPQADQGDLLYFMGHAYPSEMLLKDELDSVSYTDVGSTYDSGTKSSNSAWDDDLEWIILGACSIANRDSSGVQWAKTLLGSPRRAHGIYGYKGSSPSNPQDLYVAQRFFQNAAGSSPQTIWSSWINANNATQATNWGVIEHKNNRDYLWGKGTVTSDTTGDPVIYQYQYNHSPIEIFNATKSNSVTNDVYGLNTSFNVSPEELDEDTIINQFFDGKDKLAKNKDNNGNLLVEGPSGSNLEIYNTSGAVLYSKEITEETINFGTDNAISKAEEFIKVHGGRPFDATISKIWPLEKTVIDIFNDTTGTPETIGYLVEYKRVINGMLVDGYNGDSIRVLIDKNGVSNYYRLWRDIKSNDGNKKVNNAEAKGNDNNIKNIIASGQALEKAKRNANKIYKINKDINPTDAELVYFSKSFMHDQQIMEPAWRVKIDVNAYLYVNAYTGEVEEY</sequence>
<dbReference type="Pfam" id="PF19872">
    <property type="entry name" value="DUF6345"/>
    <property type="match status" value="1"/>
</dbReference>
<keyword evidence="1" id="KW-0732">Signal</keyword>
<dbReference type="Gene3D" id="3.30.310.160">
    <property type="entry name" value="YycH protein, domain 2"/>
    <property type="match status" value="1"/>
</dbReference>